<dbReference type="SUPFAM" id="SSF64182">
    <property type="entry name" value="DHH phosphoesterases"/>
    <property type="match status" value="1"/>
</dbReference>
<dbReference type="Proteomes" id="UP000182761">
    <property type="component" value="Unassembled WGS sequence"/>
</dbReference>
<reference evidence="3 4" key="1">
    <citation type="submission" date="2016-01" db="EMBL/GenBank/DDBJ databases">
        <authorList>
            <person name="McClelland M."/>
            <person name="Jain A."/>
            <person name="Saraogi P."/>
            <person name="Mendelson R."/>
            <person name="Westerman R."/>
            <person name="SanMiguel P."/>
            <person name="Csonka L."/>
        </authorList>
    </citation>
    <scope>NUCLEOTIDE SEQUENCE [LARGE SCALE GENOMIC DNA]</scope>
    <source>
        <strain evidence="3 4">R-53146</strain>
    </source>
</reference>
<evidence type="ECO:0000259" key="2">
    <source>
        <dbReference type="Pfam" id="PF02272"/>
    </source>
</evidence>
<dbReference type="PANTHER" id="PTHR47618">
    <property type="entry name" value="BIFUNCTIONAL OLIGORIBONUCLEASE AND PAP PHOSPHATASE NRNA"/>
    <property type="match status" value="1"/>
</dbReference>
<dbReference type="Gene3D" id="3.90.1640.10">
    <property type="entry name" value="inorganic pyrophosphatase (n-terminal core)"/>
    <property type="match status" value="1"/>
</dbReference>
<proteinExistence type="predicted"/>
<dbReference type="EMBL" id="FCOR01000007">
    <property type="protein sequence ID" value="CVK16426.1"/>
    <property type="molecule type" value="Genomic_DNA"/>
</dbReference>
<dbReference type="InterPro" id="IPR051319">
    <property type="entry name" value="Oligoribo/pAp-PDE_c-di-AMP_PDE"/>
</dbReference>
<keyword evidence="4" id="KW-1185">Reference proteome</keyword>
<feature type="domain" description="DHHA1" evidence="2">
    <location>
        <begin position="255"/>
        <end position="343"/>
    </location>
</feature>
<dbReference type="GO" id="GO:0003676">
    <property type="term" value="F:nucleic acid binding"/>
    <property type="evidence" value="ECO:0007669"/>
    <property type="project" value="InterPro"/>
</dbReference>
<dbReference type="PANTHER" id="PTHR47618:SF1">
    <property type="entry name" value="BIFUNCTIONAL OLIGORIBONUCLEASE AND PAP PHOSPHATASE NRNA"/>
    <property type="match status" value="1"/>
</dbReference>
<dbReference type="Pfam" id="PF01368">
    <property type="entry name" value="DHH"/>
    <property type="match status" value="1"/>
</dbReference>
<dbReference type="InterPro" id="IPR003156">
    <property type="entry name" value="DHHA1_dom"/>
</dbReference>
<evidence type="ECO:0000313" key="3">
    <source>
        <dbReference type="EMBL" id="CVK16426.1"/>
    </source>
</evidence>
<evidence type="ECO:0000313" key="4">
    <source>
        <dbReference type="Proteomes" id="UP000182761"/>
    </source>
</evidence>
<dbReference type="InterPro" id="IPR001667">
    <property type="entry name" value="DDH_dom"/>
</dbReference>
<dbReference type="Pfam" id="PF02272">
    <property type="entry name" value="DHHA1"/>
    <property type="match status" value="1"/>
</dbReference>
<dbReference type="STRING" id="1586267.GCA_001418685_01279"/>
<dbReference type="AlphaFoldDB" id="A0A0X3APY5"/>
<protein>
    <submittedName>
        <fullName evidence="3">Phosphoesterase RecJ domain-containing protein</fullName>
    </submittedName>
</protein>
<dbReference type="InterPro" id="IPR038763">
    <property type="entry name" value="DHH_sf"/>
</dbReference>
<feature type="domain" description="DDH" evidence="1">
    <location>
        <begin position="31"/>
        <end position="181"/>
    </location>
</feature>
<organism evidence="3 4">
    <name type="scientific">Apibacter mensalis</name>
    <dbReference type="NCBI Taxonomy" id="1586267"/>
    <lineage>
        <taxon>Bacteria</taxon>
        <taxon>Pseudomonadati</taxon>
        <taxon>Bacteroidota</taxon>
        <taxon>Flavobacteriia</taxon>
        <taxon>Flavobacteriales</taxon>
        <taxon>Weeksellaceae</taxon>
        <taxon>Apibacter</taxon>
    </lineage>
</organism>
<dbReference type="Gene3D" id="3.10.310.30">
    <property type="match status" value="1"/>
</dbReference>
<sequence length="349" mass="39269">MIFLHLPKLYITMFKPEILSEIKQLVKTKKNILILAHQNPDGDAIGSSLGLFHCLRNIGVQSTIIVPNEFPKFLKWMPGAKNIIIGEYRVKFVEIAFRNADLIFCLDFNTSSRINQLETKLNESKAIKILIDHHQNPDSYDYIYSDTSQPATCQMVYKFIEALGEASKIDEKIATCLYTGILTDTGSFRFKNTTAETHQIIATLIEKGAKPDNIASNIFDCNTSERLKLLGSVLESIEIIPNKNTVILQVTKAQLLELGYQKGDTEGFVNYGLSIIGIKFAAFFMEDLQNDFIKISFRSKGNFDVNKFSRSYFNGGGHINAAGGRSNLSLKDTISRFKNIIQNEINEIS</sequence>
<evidence type="ECO:0000259" key="1">
    <source>
        <dbReference type="Pfam" id="PF01368"/>
    </source>
</evidence>
<gene>
    <name evidence="3" type="ORF">Ga0061079_10728</name>
</gene>
<accession>A0A0X3APY5</accession>
<name>A0A0X3APY5_9FLAO</name>